<dbReference type="RefSeq" id="XP_062658829.1">
    <property type="nucleotide sequence ID" value="XM_062798319.1"/>
</dbReference>
<feature type="compositionally biased region" description="Polar residues" evidence="1">
    <location>
        <begin position="137"/>
        <end position="156"/>
    </location>
</feature>
<comment type="caution">
    <text evidence="2">The sequence shown here is derived from an EMBL/GenBank/DDBJ whole genome shotgun (WGS) entry which is preliminary data.</text>
</comment>
<evidence type="ECO:0000313" key="2">
    <source>
        <dbReference type="EMBL" id="KAK3295315.1"/>
    </source>
</evidence>
<feature type="region of interest" description="Disordered" evidence="1">
    <location>
        <begin position="134"/>
        <end position="157"/>
    </location>
</feature>
<gene>
    <name evidence="2" type="ORF">B0H64DRAFT_144226</name>
</gene>
<dbReference type="AlphaFoldDB" id="A0AAE0HF75"/>
<protein>
    <submittedName>
        <fullName evidence="2">Uncharacterized protein</fullName>
    </submittedName>
</protein>
<evidence type="ECO:0000256" key="1">
    <source>
        <dbReference type="SAM" id="MobiDB-lite"/>
    </source>
</evidence>
<accession>A0AAE0HF75</accession>
<reference evidence="2" key="2">
    <citation type="submission" date="2023-06" db="EMBL/GenBank/DDBJ databases">
        <authorList>
            <consortium name="Lawrence Berkeley National Laboratory"/>
            <person name="Haridas S."/>
            <person name="Hensen N."/>
            <person name="Bonometti L."/>
            <person name="Westerberg I."/>
            <person name="Brannstrom I.O."/>
            <person name="Guillou S."/>
            <person name="Cros-Aarteil S."/>
            <person name="Calhoun S."/>
            <person name="Kuo A."/>
            <person name="Mondo S."/>
            <person name="Pangilinan J."/>
            <person name="Riley R."/>
            <person name="Labutti K."/>
            <person name="Andreopoulos B."/>
            <person name="Lipzen A."/>
            <person name="Chen C."/>
            <person name="Yanf M."/>
            <person name="Daum C."/>
            <person name="Ng V."/>
            <person name="Clum A."/>
            <person name="Steindorff A."/>
            <person name="Ohm R."/>
            <person name="Martin F."/>
            <person name="Silar P."/>
            <person name="Natvig D."/>
            <person name="Lalanne C."/>
            <person name="Gautier V."/>
            <person name="Ament-Velasquez S.L."/>
            <person name="Kruys A."/>
            <person name="Hutchinson M.I."/>
            <person name="Powell A.J."/>
            <person name="Barry K."/>
            <person name="Miller A.N."/>
            <person name="Grigoriev I.V."/>
            <person name="Debuchy R."/>
            <person name="Gladieux P."/>
            <person name="Thoren M.H."/>
            <person name="Johannesson H."/>
        </authorList>
    </citation>
    <scope>NUCLEOTIDE SEQUENCE</scope>
    <source>
        <strain evidence="2">CBS 168.71</strain>
    </source>
</reference>
<dbReference type="Proteomes" id="UP001278766">
    <property type="component" value="Unassembled WGS sequence"/>
</dbReference>
<proteinExistence type="predicted"/>
<reference evidence="2" key="1">
    <citation type="journal article" date="2023" name="Mol. Phylogenet. Evol.">
        <title>Genome-scale phylogeny and comparative genomics of the fungal order Sordariales.</title>
        <authorList>
            <person name="Hensen N."/>
            <person name="Bonometti L."/>
            <person name="Westerberg I."/>
            <person name="Brannstrom I.O."/>
            <person name="Guillou S."/>
            <person name="Cros-Aarteil S."/>
            <person name="Calhoun S."/>
            <person name="Haridas S."/>
            <person name="Kuo A."/>
            <person name="Mondo S."/>
            <person name="Pangilinan J."/>
            <person name="Riley R."/>
            <person name="LaButti K."/>
            <person name="Andreopoulos B."/>
            <person name="Lipzen A."/>
            <person name="Chen C."/>
            <person name="Yan M."/>
            <person name="Daum C."/>
            <person name="Ng V."/>
            <person name="Clum A."/>
            <person name="Steindorff A."/>
            <person name="Ohm R.A."/>
            <person name="Martin F."/>
            <person name="Silar P."/>
            <person name="Natvig D.O."/>
            <person name="Lalanne C."/>
            <person name="Gautier V."/>
            <person name="Ament-Velasquez S.L."/>
            <person name="Kruys A."/>
            <person name="Hutchinson M.I."/>
            <person name="Powell A.J."/>
            <person name="Barry K."/>
            <person name="Miller A.N."/>
            <person name="Grigoriev I.V."/>
            <person name="Debuchy R."/>
            <person name="Gladieux P."/>
            <person name="Hiltunen Thoren M."/>
            <person name="Johannesson H."/>
        </authorList>
    </citation>
    <scope>NUCLEOTIDE SEQUENCE</scope>
    <source>
        <strain evidence="2">CBS 168.71</strain>
    </source>
</reference>
<name>A0AAE0HF75_9PEZI</name>
<keyword evidence="3" id="KW-1185">Reference proteome</keyword>
<dbReference type="EMBL" id="JAUEPN010000004">
    <property type="protein sequence ID" value="KAK3295315.1"/>
    <property type="molecule type" value="Genomic_DNA"/>
</dbReference>
<organism evidence="2 3">
    <name type="scientific">Chaetomium fimeti</name>
    <dbReference type="NCBI Taxonomy" id="1854472"/>
    <lineage>
        <taxon>Eukaryota</taxon>
        <taxon>Fungi</taxon>
        <taxon>Dikarya</taxon>
        <taxon>Ascomycota</taxon>
        <taxon>Pezizomycotina</taxon>
        <taxon>Sordariomycetes</taxon>
        <taxon>Sordariomycetidae</taxon>
        <taxon>Sordariales</taxon>
        <taxon>Chaetomiaceae</taxon>
        <taxon>Chaetomium</taxon>
    </lineage>
</organism>
<sequence length="171" mass="19545">MDPEPLDIPGLQKRFHGLNADLTYDKTATPYDETETATHPHSIYHKYRAYKDPHDAATHFAGEYKKGAVKGSLHETDRDGLVGMVGQKWYTHQEHIAMRELAASAATNFQTTAERRRSFNETYEEVLKAAGRLRTPHNPNETYDGHVTQQRQTASSAKKYARFRKGHEKFV</sequence>
<dbReference type="GeneID" id="87835267"/>
<evidence type="ECO:0000313" key="3">
    <source>
        <dbReference type="Proteomes" id="UP001278766"/>
    </source>
</evidence>